<dbReference type="GO" id="GO:0009254">
    <property type="term" value="P:peptidoglycan turnover"/>
    <property type="evidence" value="ECO:0007669"/>
    <property type="project" value="TreeGrafter"/>
</dbReference>
<evidence type="ECO:0000313" key="6">
    <source>
        <dbReference type="Proteomes" id="UP000316609"/>
    </source>
</evidence>
<protein>
    <submittedName>
        <fullName evidence="5">Glycoside hydrolase family 3 protein</fullName>
    </submittedName>
</protein>
<evidence type="ECO:0000313" key="5">
    <source>
        <dbReference type="EMBL" id="TMQ65278.1"/>
    </source>
</evidence>
<dbReference type="InterPro" id="IPR017853">
    <property type="entry name" value="GH"/>
</dbReference>
<dbReference type="SUPFAM" id="SSF51445">
    <property type="entry name" value="(Trans)glycosidases"/>
    <property type="match status" value="1"/>
</dbReference>
<name>A0A538TNV8_UNCEI</name>
<dbReference type="GO" id="GO:0005975">
    <property type="term" value="P:carbohydrate metabolic process"/>
    <property type="evidence" value="ECO:0007669"/>
    <property type="project" value="InterPro"/>
</dbReference>
<dbReference type="GO" id="GO:0004553">
    <property type="term" value="F:hydrolase activity, hydrolyzing O-glycosyl compounds"/>
    <property type="evidence" value="ECO:0007669"/>
    <property type="project" value="InterPro"/>
</dbReference>
<evidence type="ECO:0000256" key="3">
    <source>
        <dbReference type="ARBA" id="ARBA00023295"/>
    </source>
</evidence>
<accession>A0A538TNV8</accession>
<evidence type="ECO:0000256" key="1">
    <source>
        <dbReference type="ARBA" id="ARBA00005336"/>
    </source>
</evidence>
<gene>
    <name evidence="5" type="ORF">E6K78_08075</name>
</gene>
<keyword evidence="3" id="KW-0326">Glycosidase</keyword>
<dbReference type="EMBL" id="VBOY01000073">
    <property type="protein sequence ID" value="TMQ65278.1"/>
    <property type="molecule type" value="Genomic_DNA"/>
</dbReference>
<dbReference type="AlphaFoldDB" id="A0A538TNV8"/>
<proteinExistence type="inferred from homology"/>
<dbReference type="Pfam" id="PF00933">
    <property type="entry name" value="Glyco_hydro_3"/>
    <property type="match status" value="1"/>
</dbReference>
<keyword evidence="2 5" id="KW-0378">Hydrolase</keyword>
<dbReference type="InterPro" id="IPR050226">
    <property type="entry name" value="NagZ_Beta-hexosaminidase"/>
</dbReference>
<comment type="similarity">
    <text evidence="1">Belongs to the glycosyl hydrolase 3 family.</text>
</comment>
<dbReference type="InterPro" id="IPR001764">
    <property type="entry name" value="Glyco_hydro_3_N"/>
</dbReference>
<dbReference type="InterPro" id="IPR036962">
    <property type="entry name" value="Glyco_hydro_3_N_sf"/>
</dbReference>
<dbReference type="PANTHER" id="PTHR30480">
    <property type="entry name" value="BETA-HEXOSAMINIDASE-RELATED"/>
    <property type="match status" value="1"/>
</dbReference>
<dbReference type="PANTHER" id="PTHR30480:SF16">
    <property type="entry name" value="GLYCOSIDE HYDROLASE FAMILY 3 DOMAIN PROTEIN"/>
    <property type="match status" value="1"/>
</dbReference>
<evidence type="ECO:0000256" key="2">
    <source>
        <dbReference type="ARBA" id="ARBA00022801"/>
    </source>
</evidence>
<comment type="caution">
    <text evidence="5">The sequence shown here is derived from an EMBL/GenBank/DDBJ whole genome shotgun (WGS) entry which is preliminary data.</text>
</comment>
<dbReference type="Gene3D" id="3.20.20.300">
    <property type="entry name" value="Glycoside hydrolase, family 3, N-terminal domain"/>
    <property type="match status" value="1"/>
</dbReference>
<organism evidence="5 6">
    <name type="scientific">Eiseniibacteriota bacterium</name>
    <dbReference type="NCBI Taxonomy" id="2212470"/>
    <lineage>
        <taxon>Bacteria</taxon>
        <taxon>Candidatus Eiseniibacteriota</taxon>
    </lineage>
</organism>
<evidence type="ECO:0000259" key="4">
    <source>
        <dbReference type="Pfam" id="PF00933"/>
    </source>
</evidence>
<feature type="domain" description="Glycoside hydrolase family 3 N-terminal" evidence="4">
    <location>
        <begin position="41"/>
        <end position="325"/>
    </location>
</feature>
<sequence length="482" mass="52655">MTLLQVPAVDAQRGIARRMVIGLPRELSPSWERDFAGYPPAGVILFSRDFRDLEDLRRLTARLRSLAGARRIFLAIDEEGGFVSQLAGHFVVPPNAQLLARGAAPGDLSCVARVTGERLRALGLDWNFAPVADVRSQSRNPVIGPRAFGDQPEAVARAVRETLRGFHAAHLASCLKHFPGHGDTTLDSHLALPLCEVDRDRLESRELPPFGQNLDADAIMTAHVIYPALDRDWPATFSRPIVHDLLRERLGFGGVAITDALEMKGASGERPLAEAARLSLEAGCDLVLFAFHDEEVRRVRLELADALVEGRLERTAFDQARARLSALDARRPPPDQATLAKPIESLTPPDWVARLEAIVERGLEIRGGLPAHAGPWRITEPVFPHGPTFASELQSLGLELATDSPAFEVVAVMARLPLPAEETERLRGLCRARPTALVGLQNDAFLEDLPEAALRISAADATPLTRRVVARALSRSRADVRS</sequence>
<reference evidence="5 6" key="1">
    <citation type="journal article" date="2019" name="Nat. Microbiol.">
        <title>Mediterranean grassland soil C-N compound turnover is dependent on rainfall and depth, and is mediated by genomically divergent microorganisms.</title>
        <authorList>
            <person name="Diamond S."/>
            <person name="Andeer P.F."/>
            <person name="Li Z."/>
            <person name="Crits-Christoph A."/>
            <person name="Burstein D."/>
            <person name="Anantharaman K."/>
            <person name="Lane K.R."/>
            <person name="Thomas B.C."/>
            <person name="Pan C."/>
            <person name="Northen T.R."/>
            <person name="Banfield J.F."/>
        </authorList>
    </citation>
    <scope>NUCLEOTIDE SEQUENCE [LARGE SCALE GENOMIC DNA]</scope>
    <source>
        <strain evidence="5">WS_8</strain>
    </source>
</reference>
<dbReference type="Proteomes" id="UP000316609">
    <property type="component" value="Unassembled WGS sequence"/>
</dbReference>